<feature type="compositionally biased region" description="Acidic residues" evidence="5">
    <location>
        <begin position="188"/>
        <end position="201"/>
    </location>
</feature>
<feature type="region of interest" description="Disordered" evidence="5">
    <location>
        <begin position="183"/>
        <end position="203"/>
    </location>
</feature>
<reference evidence="7" key="2">
    <citation type="submission" date="2021-04" db="EMBL/GenBank/DDBJ databases">
        <authorList>
            <person name="Podell S."/>
        </authorList>
    </citation>
    <scope>NUCLEOTIDE SEQUENCE</scope>
    <source>
        <strain evidence="7">Hildebrandi</strain>
    </source>
</reference>
<dbReference type="Proteomes" id="UP000693970">
    <property type="component" value="Unassembled WGS sequence"/>
</dbReference>
<feature type="compositionally biased region" description="Polar residues" evidence="5">
    <location>
        <begin position="319"/>
        <end position="328"/>
    </location>
</feature>
<dbReference type="PANTHER" id="PTHR23354">
    <property type="entry name" value="NUCLEOLAR PROTEIN 7/ESTROGEN RECEPTOR COACTIVATOR-RELATED"/>
    <property type="match status" value="1"/>
</dbReference>
<dbReference type="SMART" id="SM00584">
    <property type="entry name" value="TLDc"/>
    <property type="match status" value="1"/>
</dbReference>
<keyword evidence="8" id="KW-1185">Reference proteome</keyword>
<dbReference type="AlphaFoldDB" id="A0A9K3QAI1"/>
<feature type="compositionally biased region" description="Polar residues" evidence="5">
    <location>
        <begin position="24"/>
        <end position="43"/>
    </location>
</feature>
<name>A0A9K3QAI1_9STRA</name>
<evidence type="ECO:0000256" key="3">
    <source>
        <dbReference type="ARBA" id="ARBA00023128"/>
    </source>
</evidence>
<feature type="domain" description="TLDc" evidence="6">
    <location>
        <begin position="399"/>
        <end position="609"/>
    </location>
</feature>
<evidence type="ECO:0000256" key="2">
    <source>
        <dbReference type="ARBA" id="ARBA00009540"/>
    </source>
</evidence>
<feature type="region of interest" description="Disordered" evidence="5">
    <location>
        <begin position="114"/>
        <end position="146"/>
    </location>
</feature>
<evidence type="ECO:0000259" key="6">
    <source>
        <dbReference type="PROSITE" id="PS51886"/>
    </source>
</evidence>
<sequence>MDDERKVGTDFEMTPPELARFEATLSSSEQTSPMNELPSSSSLVRRVQQAKEDLLRESVARKRQSLALTASEQSFLDHLMEHGTVTDLAAVDANLSDTSLFFAAQKAAAVATATTTTAHGEPTSNTTEGGYDKASQPKSLPMGSTKRQEYLESRRSCCQANQKLMQATQAVIAAQRIGKSIRIAHNDDDSDTVTEDEEEEERTYVQRVEFNKIGVDETAQPKKRSNTLVSNQSSYRSLLSVPESLLSISEDENEKDACPKKEEEEDVSTHLSLQEEKKSDDEVDDKSEDGTPKNNMAESMFFPNNNSTTCLSPGRTRRNSTASATSRQQLRSELIKTASVCMYHGEGFEVGNADSFEMYKNVTEHYDPWMFETTDEEGHKRLDVHILGTSRDDMAATPHVLSPILMHSLQPYLPHAHRGESFWLKYSLVRDGASLISFLHHVRASQHTILACETVDGEVFGFFGTQPWKVQPSYFGTGESFVWKMKHSRILENGEQYHNGTLLEQAQRESEIEVYPSANPVDNQFYQLCEQERVAIGGGVTKEPRSFGNGDSFVTYQPEEMGFALVFDDASMMYGSSYACMTFESPPLSKHHVDGSRMEFVNVEVWALTPCLTVEEAHLMENRHLFLKRNATI</sequence>
<dbReference type="PANTHER" id="PTHR23354:SF62">
    <property type="entry name" value="MUSTARD, ISOFORM V"/>
    <property type="match status" value="1"/>
</dbReference>
<dbReference type="GO" id="GO:0005739">
    <property type="term" value="C:mitochondrion"/>
    <property type="evidence" value="ECO:0007669"/>
    <property type="project" value="UniProtKB-SubCell"/>
</dbReference>
<protein>
    <recommendedName>
        <fullName evidence="4">Oxidation resistance protein 1</fullName>
    </recommendedName>
</protein>
<feature type="region of interest" description="Disordered" evidence="5">
    <location>
        <begin position="216"/>
        <end position="328"/>
    </location>
</feature>
<dbReference type="Pfam" id="PF07534">
    <property type="entry name" value="TLD"/>
    <property type="match status" value="1"/>
</dbReference>
<feature type="compositionally biased region" description="Polar residues" evidence="5">
    <location>
        <begin position="292"/>
        <end position="311"/>
    </location>
</feature>
<comment type="subcellular location">
    <subcellularLocation>
        <location evidence="1">Mitochondrion</location>
    </subcellularLocation>
</comment>
<evidence type="ECO:0000256" key="1">
    <source>
        <dbReference type="ARBA" id="ARBA00004173"/>
    </source>
</evidence>
<feature type="region of interest" description="Disordered" evidence="5">
    <location>
        <begin position="24"/>
        <end position="50"/>
    </location>
</feature>
<reference evidence="7" key="1">
    <citation type="journal article" date="2021" name="Sci. Rep.">
        <title>Diploid genomic architecture of Nitzschia inconspicua, an elite biomass production diatom.</title>
        <authorList>
            <person name="Oliver A."/>
            <person name="Podell S."/>
            <person name="Pinowska A."/>
            <person name="Traller J.C."/>
            <person name="Smith S.R."/>
            <person name="McClure R."/>
            <person name="Beliaev A."/>
            <person name="Bohutskyi P."/>
            <person name="Hill E.A."/>
            <person name="Rabines A."/>
            <person name="Zheng H."/>
            <person name="Allen L.Z."/>
            <person name="Kuo A."/>
            <person name="Grigoriev I.V."/>
            <person name="Allen A.E."/>
            <person name="Hazlebeck D."/>
            <person name="Allen E.E."/>
        </authorList>
    </citation>
    <scope>NUCLEOTIDE SEQUENCE</scope>
    <source>
        <strain evidence="7">Hildebrandi</strain>
    </source>
</reference>
<evidence type="ECO:0000256" key="5">
    <source>
        <dbReference type="SAM" id="MobiDB-lite"/>
    </source>
</evidence>
<comment type="similarity">
    <text evidence="2">Belongs to the OXR1 family.</text>
</comment>
<evidence type="ECO:0000313" key="7">
    <source>
        <dbReference type="EMBL" id="KAG7374954.1"/>
    </source>
</evidence>
<gene>
    <name evidence="7" type="ORF">IV203_014049</name>
</gene>
<proteinExistence type="inferred from homology"/>
<dbReference type="EMBL" id="JAGRRH010000001">
    <property type="protein sequence ID" value="KAG7374954.1"/>
    <property type="molecule type" value="Genomic_DNA"/>
</dbReference>
<feature type="compositionally biased region" description="Polar residues" evidence="5">
    <location>
        <begin position="226"/>
        <end position="237"/>
    </location>
</feature>
<evidence type="ECO:0000256" key="4">
    <source>
        <dbReference type="ARBA" id="ARBA00040604"/>
    </source>
</evidence>
<accession>A0A9K3QAI1</accession>
<evidence type="ECO:0000313" key="8">
    <source>
        <dbReference type="Proteomes" id="UP000693970"/>
    </source>
</evidence>
<keyword evidence="3" id="KW-0496">Mitochondrion</keyword>
<organism evidence="7 8">
    <name type="scientific">Nitzschia inconspicua</name>
    <dbReference type="NCBI Taxonomy" id="303405"/>
    <lineage>
        <taxon>Eukaryota</taxon>
        <taxon>Sar</taxon>
        <taxon>Stramenopiles</taxon>
        <taxon>Ochrophyta</taxon>
        <taxon>Bacillariophyta</taxon>
        <taxon>Bacillariophyceae</taxon>
        <taxon>Bacillariophycidae</taxon>
        <taxon>Bacillariales</taxon>
        <taxon>Bacillariaceae</taxon>
        <taxon>Nitzschia</taxon>
    </lineage>
</organism>
<dbReference type="PROSITE" id="PS51886">
    <property type="entry name" value="TLDC"/>
    <property type="match status" value="1"/>
</dbReference>
<dbReference type="InterPro" id="IPR006571">
    <property type="entry name" value="TLDc_dom"/>
</dbReference>
<comment type="caution">
    <text evidence="7">The sequence shown here is derived from an EMBL/GenBank/DDBJ whole genome shotgun (WGS) entry which is preliminary data.</text>
</comment>
<dbReference type="OrthoDB" id="26679at2759"/>